<dbReference type="InterPro" id="IPR052709">
    <property type="entry name" value="Transposase-MT_Hybrid"/>
</dbReference>
<dbReference type="GO" id="GO:0005634">
    <property type="term" value="C:nucleus"/>
    <property type="evidence" value="ECO:0007669"/>
    <property type="project" value="TreeGrafter"/>
</dbReference>
<protein>
    <submittedName>
        <fullName evidence="2">Mariner Mos1 transposase</fullName>
    </submittedName>
</protein>
<dbReference type="GO" id="GO:0044547">
    <property type="term" value="F:DNA topoisomerase binding"/>
    <property type="evidence" value="ECO:0007669"/>
    <property type="project" value="TreeGrafter"/>
</dbReference>
<dbReference type="GO" id="GO:0003697">
    <property type="term" value="F:single-stranded DNA binding"/>
    <property type="evidence" value="ECO:0007669"/>
    <property type="project" value="TreeGrafter"/>
</dbReference>
<dbReference type="GO" id="GO:0000729">
    <property type="term" value="P:DNA double-strand break processing"/>
    <property type="evidence" value="ECO:0007669"/>
    <property type="project" value="TreeGrafter"/>
</dbReference>
<evidence type="ECO:0000313" key="3">
    <source>
        <dbReference type="Proteomes" id="UP000299102"/>
    </source>
</evidence>
<proteinExistence type="predicted"/>
<dbReference type="GO" id="GO:0031297">
    <property type="term" value="P:replication fork processing"/>
    <property type="evidence" value="ECO:0007669"/>
    <property type="project" value="TreeGrafter"/>
</dbReference>
<dbReference type="GO" id="GO:0015074">
    <property type="term" value="P:DNA integration"/>
    <property type="evidence" value="ECO:0007669"/>
    <property type="project" value="TreeGrafter"/>
</dbReference>
<dbReference type="Pfam" id="PF01359">
    <property type="entry name" value="Transposase_1"/>
    <property type="match status" value="1"/>
</dbReference>
<dbReference type="GO" id="GO:0006303">
    <property type="term" value="P:double-strand break repair via nonhomologous end joining"/>
    <property type="evidence" value="ECO:0007669"/>
    <property type="project" value="TreeGrafter"/>
</dbReference>
<dbReference type="Proteomes" id="UP000299102">
    <property type="component" value="Unassembled WGS sequence"/>
</dbReference>
<dbReference type="PANTHER" id="PTHR46060">
    <property type="entry name" value="MARINER MOS1 TRANSPOSASE-LIKE PROTEIN"/>
    <property type="match status" value="1"/>
</dbReference>
<dbReference type="EMBL" id="BGZK01000068">
    <property type="protein sequence ID" value="GBP14968.1"/>
    <property type="molecule type" value="Genomic_DNA"/>
</dbReference>
<dbReference type="GO" id="GO:0000793">
    <property type="term" value="C:condensed chromosome"/>
    <property type="evidence" value="ECO:0007669"/>
    <property type="project" value="TreeGrafter"/>
</dbReference>
<reference evidence="2 3" key="1">
    <citation type="journal article" date="2019" name="Commun. Biol.">
        <title>The bagworm genome reveals a unique fibroin gene that provides high tensile strength.</title>
        <authorList>
            <person name="Kono N."/>
            <person name="Nakamura H."/>
            <person name="Ohtoshi R."/>
            <person name="Tomita M."/>
            <person name="Numata K."/>
            <person name="Arakawa K."/>
        </authorList>
    </citation>
    <scope>NUCLEOTIDE SEQUENCE [LARGE SCALE GENOMIC DNA]</scope>
</reference>
<evidence type="ECO:0000313" key="2">
    <source>
        <dbReference type="EMBL" id="GBP14968.1"/>
    </source>
</evidence>
<dbReference type="AlphaFoldDB" id="A0A4C1TN66"/>
<dbReference type="GO" id="GO:0035861">
    <property type="term" value="C:site of double-strand break"/>
    <property type="evidence" value="ECO:0007669"/>
    <property type="project" value="TreeGrafter"/>
</dbReference>
<dbReference type="Gene3D" id="3.30.420.10">
    <property type="entry name" value="Ribonuclease H-like superfamily/Ribonuclease H"/>
    <property type="match status" value="1"/>
</dbReference>
<dbReference type="InterPro" id="IPR001888">
    <property type="entry name" value="Transposase_1"/>
</dbReference>
<feature type="compositionally biased region" description="Basic and acidic residues" evidence="1">
    <location>
        <begin position="145"/>
        <end position="159"/>
    </location>
</feature>
<dbReference type="GO" id="GO:0044774">
    <property type="term" value="P:mitotic DNA integrity checkpoint signaling"/>
    <property type="evidence" value="ECO:0007669"/>
    <property type="project" value="TreeGrafter"/>
</dbReference>
<dbReference type="PANTHER" id="PTHR46060:SF2">
    <property type="entry name" value="HISTONE-LYSINE N-METHYLTRANSFERASE SETMAR"/>
    <property type="match status" value="1"/>
</dbReference>
<dbReference type="GO" id="GO:0003690">
    <property type="term" value="F:double-stranded DNA binding"/>
    <property type="evidence" value="ECO:0007669"/>
    <property type="project" value="TreeGrafter"/>
</dbReference>
<organism evidence="2 3">
    <name type="scientific">Eumeta variegata</name>
    <name type="common">Bagworm moth</name>
    <name type="synonym">Eumeta japonica</name>
    <dbReference type="NCBI Taxonomy" id="151549"/>
    <lineage>
        <taxon>Eukaryota</taxon>
        <taxon>Metazoa</taxon>
        <taxon>Ecdysozoa</taxon>
        <taxon>Arthropoda</taxon>
        <taxon>Hexapoda</taxon>
        <taxon>Insecta</taxon>
        <taxon>Pterygota</taxon>
        <taxon>Neoptera</taxon>
        <taxon>Endopterygota</taxon>
        <taxon>Lepidoptera</taxon>
        <taxon>Glossata</taxon>
        <taxon>Ditrysia</taxon>
        <taxon>Tineoidea</taxon>
        <taxon>Psychidae</taxon>
        <taxon>Oiketicinae</taxon>
        <taxon>Eumeta</taxon>
    </lineage>
</organism>
<gene>
    <name evidence="2" type="ORF">EVAR_6619_1</name>
</gene>
<dbReference type="GO" id="GO:0000014">
    <property type="term" value="F:single-stranded DNA endodeoxyribonuclease activity"/>
    <property type="evidence" value="ECO:0007669"/>
    <property type="project" value="TreeGrafter"/>
</dbReference>
<accession>A0A4C1TN66</accession>
<dbReference type="OrthoDB" id="616263at2759"/>
<name>A0A4C1TN66_EUMVA</name>
<feature type="region of interest" description="Disordered" evidence="1">
    <location>
        <begin position="142"/>
        <end position="161"/>
    </location>
</feature>
<dbReference type="InterPro" id="IPR036397">
    <property type="entry name" value="RNaseH_sf"/>
</dbReference>
<comment type="caution">
    <text evidence="2">The sequence shown here is derived from an EMBL/GenBank/DDBJ whole genome shotgun (WGS) entry which is preliminary data.</text>
</comment>
<evidence type="ECO:0000256" key="1">
    <source>
        <dbReference type="SAM" id="MobiDB-lite"/>
    </source>
</evidence>
<dbReference type="GO" id="GO:0046975">
    <property type="term" value="F:histone H3K36 methyltransferase activity"/>
    <property type="evidence" value="ECO:0007669"/>
    <property type="project" value="TreeGrafter"/>
</dbReference>
<keyword evidence="3" id="KW-1185">Reference proteome</keyword>
<sequence length="252" mass="29742">MQNWRNYEDEIRLKHKRNDIHYDNLKRRQSWGLPDHASTSTAKPNIRGKKLMLCIWWDQLGVVYYELLNPSETITGTLYRTQLLRSSRALKKKNALNTTPDPTKLFFYMIMLVHMKRFREIQKNKLKALLVVYRRTLRKTSKRPARADRLSHDDRERAGRPARAVRSVAKSKAAVVGRNDTADWFRYGLFLALSRCLLYCCTECRFKYRCLLFLLAQQTVQILDQRSRRAGAVRVVSGGFDCDYRRGDEFQD</sequence>
<dbReference type="GO" id="GO:0042800">
    <property type="term" value="F:histone H3K4 methyltransferase activity"/>
    <property type="evidence" value="ECO:0007669"/>
    <property type="project" value="TreeGrafter"/>
</dbReference>